<dbReference type="Proteomes" id="UP000575397">
    <property type="component" value="Unassembled WGS sequence"/>
</dbReference>
<dbReference type="EMBL" id="UGGQ01000006">
    <property type="protein sequence ID" value="STO17539.1"/>
    <property type="molecule type" value="Genomic_DNA"/>
</dbReference>
<evidence type="ECO:0000256" key="1">
    <source>
        <dbReference type="ARBA" id="ARBA00022729"/>
    </source>
</evidence>
<reference evidence="8 9" key="1">
    <citation type="submission" date="2018-06" db="EMBL/GenBank/DDBJ databases">
        <authorList>
            <consortium name="Pathogen Informatics"/>
            <person name="Doyle S."/>
        </authorList>
    </citation>
    <scope>NUCLEOTIDE SEQUENCE [LARGE SCALE GENOMIC DNA]</scope>
    <source>
        <strain evidence="8 9">NCTC11819</strain>
    </source>
</reference>
<feature type="region of interest" description="Disordered" evidence="2">
    <location>
        <begin position="23"/>
        <end position="50"/>
    </location>
</feature>
<reference evidence="10 11" key="3">
    <citation type="submission" date="2020-04" db="EMBL/GenBank/DDBJ databases">
        <title>Antimicrobial susceptibility and clonality of vaginal-derived multi-drug resistant Mobiluncus isolates in China.</title>
        <authorList>
            <person name="Zhang X."/>
        </authorList>
    </citation>
    <scope>NUCLEOTIDE SEQUENCE [LARGE SCALE GENOMIC DNA]</scope>
    <source>
        <strain evidence="7 10">12</strain>
        <strain evidence="6 11">7</strain>
    </source>
</reference>
<dbReference type="Proteomes" id="UP001209486">
    <property type="component" value="Unassembled WGS sequence"/>
</dbReference>
<dbReference type="SUPFAM" id="SSF53850">
    <property type="entry name" value="Periplasmic binding protein-like II"/>
    <property type="match status" value="1"/>
</dbReference>
<evidence type="ECO:0000313" key="7">
    <source>
        <dbReference type="EMBL" id="NMX03449.1"/>
    </source>
</evidence>
<feature type="chain" id="PRO_5044383283" evidence="3">
    <location>
        <begin position="25"/>
        <end position="314"/>
    </location>
</feature>
<dbReference type="PROSITE" id="PS51257">
    <property type="entry name" value="PROKAR_LIPOPROTEIN"/>
    <property type="match status" value="1"/>
</dbReference>
<dbReference type="PANTHER" id="PTHR35936">
    <property type="entry name" value="MEMBRANE-BOUND LYTIC MUREIN TRANSGLYCOSYLASE F"/>
    <property type="match status" value="1"/>
</dbReference>
<feature type="signal peptide" evidence="3">
    <location>
        <begin position="1"/>
        <end position="24"/>
    </location>
</feature>
<evidence type="ECO:0000313" key="10">
    <source>
        <dbReference type="Proteomes" id="UP000575397"/>
    </source>
</evidence>
<name>A0A2J9KQT8_9ACTO</name>
<dbReference type="AlphaFoldDB" id="A0A2J9KQT8"/>
<feature type="compositionally biased region" description="Polar residues" evidence="2">
    <location>
        <begin position="36"/>
        <end position="45"/>
    </location>
</feature>
<comment type="caution">
    <text evidence="7">The sequence shown here is derived from an EMBL/GenBank/DDBJ whole genome shotgun (WGS) entry which is preliminary data.</text>
</comment>
<evidence type="ECO:0000256" key="2">
    <source>
        <dbReference type="SAM" id="MobiDB-lite"/>
    </source>
</evidence>
<evidence type="ECO:0000259" key="4">
    <source>
        <dbReference type="SMART" id="SM00062"/>
    </source>
</evidence>
<feature type="domain" description="Solute-binding protein family 3/N-terminal" evidence="4">
    <location>
        <begin position="72"/>
        <end position="301"/>
    </location>
</feature>
<evidence type="ECO:0000256" key="3">
    <source>
        <dbReference type="SAM" id="SignalP"/>
    </source>
</evidence>
<dbReference type="SMART" id="SM00062">
    <property type="entry name" value="PBPb"/>
    <property type="match status" value="1"/>
</dbReference>
<proteinExistence type="predicted"/>
<keyword evidence="1 3" id="KW-0732">Signal</keyword>
<dbReference type="Gene3D" id="3.40.190.10">
    <property type="entry name" value="Periplasmic binding protein-like II"/>
    <property type="match status" value="2"/>
</dbReference>
<organism evidence="7 10">
    <name type="scientific">Mobiluncus mulieris</name>
    <dbReference type="NCBI Taxonomy" id="2052"/>
    <lineage>
        <taxon>Bacteria</taxon>
        <taxon>Bacillati</taxon>
        <taxon>Actinomycetota</taxon>
        <taxon>Actinomycetes</taxon>
        <taxon>Actinomycetales</taxon>
        <taxon>Actinomycetaceae</taxon>
        <taxon>Mobiluncus</taxon>
    </lineage>
</organism>
<dbReference type="EMBL" id="JABCUS010000010">
    <property type="protein sequence ID" value="NMX03449.1"/>
    <property type="molecule type" value="Genomic_DNA"/>
</dbReference>
<dbReference type="RefSeq" id="WP_004014906.1">
    <property type="nucleotide sequence ID" value="NZ_CAMPNB010000003.1"/>
</dbReference>
<evidence type="ECO:0000313" key="11">
    <source>
        <dbReference type="Proteomes" id="UP000582487"/>
    </source>
</evidence>
<dbReference type="Proteomes" id="UP000255284">
    <property type="component" value="Unassembled WGS sequence"/>
</dbReference>
<dbReference type="InterPro" id="IPR001638">
    <property type="entry name" value="Solute-binding_3/MltF_N"/>
</dbReference>
<dbReference type="EMBL" id="VSZY01000002">
    <property type="protein sequence ID" value="MCU9968273.1"/>
    <property type="molecule type" value="Genomic_DNA"/>
</dbReference>
<dbReference type="PANTHER" id="PTHR35936:SF17">
    <property type="entry name" value="ARGININE-BINDING EXTRACELLULAR PROTEIN ARTP"/>
    <property type="match status" value="1"/>
</dbReference>
<evidence type="ECO:0000313" key="6">
    <source>
        <dbReference type="EMBL" id="NMW92129.1"/>
    </source>
</evidence>
<dbReference type="EMBL" id="JABCUV010000001">
    <property type="protein sequence ID" value="NMW92129.1"/>
    <property type="molecule type" value="Genomic_DNA"/>
</dbReference>
<gene>
    <name evidence="8" type="primary">fliY</name>
    <name evidence="5" type="ORF">FYZ43_02325</name>
    <name evidence="6" type="ORF">HHJ74_00115</name>
    <name evidence="7" type="ORF">HHJ77_05805</name>
    <name evidence="8" type="ORF">NCTC11819_02133</name>
</gene>
<evidence type="ECO:0000313" key="5">
    <source>
        <dbReference type="EMBL" id="MCU9968273.1"/>
    </source>
</evidence>
<accession>A0A2J9KQT8</accession>
<dbReference type="Proteomes" id="UP000582487">
    <property type="component" value="Unassembled WGS sequence"/>
</dbReference>
<sequence length="314" mass="33270">MQKLVITAAIAACALALTACGTPASDTGKPGDSKDSAGQSPTATTEEFDFSTIKPDPEVVKLVPKDVKERDVLRNGASTDYAPLEMLKEDGTTPTGAEVDLTKAIALTMGLKDGTTTTETFAALLPKVGSTYDIGASGFTVTAERIKTYDMLAFKNMGTLFAVKKGNPSGFNPDDPCGATVGVQTGSYQEEDVLPRLNKECLAAGKPEIKIQKEDLVNMVIPKVISGQYDAVIADDPVTAYNVKKAEGQLETVGKIFDTTPLAIVVNKKNQDLSKAVKAAMDSLMKSGKFKEIMAVYGADGDIYPEVKLNPDTK</sequence>
<dbReference type="GeneID" id="61167818"/>
<protein>
    <submittedName>
        <fullName evidence="8">Sulfate starvation-induced protein 7</fullName>
    </submittedName>
    <submittedName>
        <fullName evidence="7">Transporter substrate-binding domain-containing protein</fullName>
    </submittedName>
</protein>
<evidence type="ECO:0000313" key="8">
    <source>
        <dbReference type="EMBL" id="STO17539.1"/>
    </source>
</evidence>
<evidence type="ECO:0000313" key="9">
    <source>
        <dbReference type="Proteomes" id="UP000255284"/>
    </source>
</evidence>
<evidence type="ECO:0000313" key="12">
    <source>
        <dbReference type="Proteomes" id="UP001209486"/>
    </source>
</evidence>
<reference evidence="5 12" key="2">
    <citation type="submission" date="2019-08" db="EMBL/GenBank/DDBJ databases">
        <title>Comparison of rpoB and gyrB Sequences from Mobiluncus Species and Development of a Multiplex PCR Method for Clinical Detection of Mobiluncus curtisii and Mobiluncus mulieris.</title>
        <authorList>
            <person name="Yang L."/>
            <person name="Shen Y."/>
            <person name="Xu G."/>
            <person name="Shu L.-B."/>
            <person name="Hu J."/>
            <person name="Zhang R."/>
            <person name="Wang Y."/>
            <person name="Zhou H.-W."/>
            <person name="Zhang X."/>
        </authorList>
    </citation>
    <scope>NUCLEOTIDE SEQUENCE [LARGE SCALE GENOMIC DNA]</scope>
    <source>
        <strain evidence="5 12">M26</strain>
    </source>
</reference>
<dbReference type="Pfam" id="PF00497">
    <property type="entry name" value="SBP_bac_3"/>
    <property type="match status" value="1"/>
</dbReference>